<evidence type="ECO:0000256" key="2">
    <source>
        <dbReference type="SAM" id="SignalP"/>
    </source>
</evidence>
<proteinExistence type="predicted"/>
<accession>Q07JD9</accession>
<evidence type="ECO:0000256" key="1">
    <source>
        <dbReference type="SAM" id="MobiDB-lite"/>
    </source>
</evidence>
<dbReference type="Pfam" id="PF20084">
    <property type="entry name" value="TrbK"/>
    <property type="match status" value="1"/>
</dbReference>
<sequence length="121" mass="13176">MKKISSRQLARLAAVVFAFVAATAAVIHGGRDEDGGAIAPLAREQADTLASELARCRTISSSETSALEVCRRIWAENRRQFFAPAKSRPSPTAVPATPSAPLKIQDRFMPARIDQQQNETR</sequence>
<dbReference type="InterPro" id="IPR027587">
    <property type="entry name" value="TrbK"/>
</dbReference>
<protein>
    <recommendedName>
        <fullName evidence="4">Conjugal transfer protein TrbK</fullName>
    </recommendedName>
</protein>
<dbReference type="EMBL" id="CP000463">
    <property type="protein sequence ID" value="ABJ07945.1"/>
    <property type="molecule type" value="Genomic_DNA"/>
</dbReference>
<organism evidence="3">
    <name type="scientific">Rhodopseudomonas palustris (strain BisA53)</name>
    <dbReference type="NCBI Taxonomy" id="316055"/>
    <lineage>
        <taxon>Bacteria</taxon>
        <taxon>Pseudomonadati</taxon>
        <taxon>Pseudomonadota</taxon>
        <taxon>Alphaproteobacteria</taxon>
        <taxon>Hyphomicrobiales</taxon>
        <taxon>Nitrobacteraceae</taxon>
        <taxon>Rhodopseudomonas</taxon>
    </lineage>
</organism>
<evidence type="ECO:0000313" key="3">
    <source>
        <dbReference type="EMBL" id="ABJ07945.1"/>
    </source>
</evidence>
<feature type="chain" id="PRO_5004165680" description="Conjugal transfer protein TrbK" evidence="2">
    <location>
        <begin position="25"/>
        <end position="121"/>
    </location>
</feature>
<dbReference type="STRING" id="316055.RPE_4019"/>
<reference evidence="3" key="1">
    <citation type="submission" date="2006-09" db="EMBL/GenBank/DDBJ databases">
        <title>Complete sequence of Rhodopseudomonas palustris BisA53.</title>
        <authorList>
            <consortium name="US DOE Joint Genome Institute"/>
            <person name="Copeland A."/>
            <person name="Lucas S."/>
            <person name="Lapidus A."/>
            <person name="Barry K."/>
            <person name="Detter J.C."/>
            <person name="Glavina del Rio T."/>
            <person name="Hammon N."/>
            <person name="Israni S."/>
            <person name="Dalin E."/>
            <person name="Tice H."/>
            <person name="Pitluck S."/>
            <person name="Chain P."/>
            <person name="Malfatti S."/>
            <person name="Shin M."/>
            <person name="Vergez L."/>
            <person name="Schmutz J."/>
            <person name="Larimer F."/>
            <person name="Land M."/>
            <person name="Hauser L."/>
            <person name="Pelletier D.A."/>
            <person name="Kyrpides N."/>
            <person name="Kim E."/>
            <person name="Harwood C.S."/>
            <person name="Oda Y."/>
            <person name="Richardson P."/>
        </authorList>
    </citation>
    <scope>NUCLEOTIDE SEQUENCE [LARGE SCALE GENOMIC DNA]</scope>
    <source>
        <strain evidence="3">BisA53</strain>
    </source>
</reference>
<keyword evidence="2" id="KW-0732">Signal</keyword>
<feature type="region of interest" description="Disordered" evidence="1">
    <location>
        <begin position="84"/>
        <end position="121"/>
    </location>
</feature>
<evidence type="ECO:0008006" key="4">
    <source>
        <dbReference type="Google" id="ProtNLM"/>
    </source>
</evidence>
<dbReference type="AlphaFoldDB" id="Q07JD9"/>
<dbReference type="NCBIfam" id="TIGR04360">
    <property type="entry name" value="other_trbK"/>
    <property type="match status" value="1"/>
</dbReference>
<feature type="compositionally biased region" description="Low complexity" evidence="1">
    <location>
        <begin position="89"/>
        <end position="101"/>
    </location>
</feature>
<dbReference type="KEGG" id="rpe:RPE_4019"/>
<gene>
    <name evidence="3" type="ordered locus">RPE_4019</name>
</gene>
<feature type="signal peptide" evidence="2">
    <location>
        <begin position="1"/>
        <end position="24"/>
    </location>
</feature>
<dbReference type="HOGENOM" id="CLU_160703_0_0_5"/>
<name>Q07JD9_RHOP5</name>
<dbReference type="OrthoDB" id="9815800at2"/>